<feature type="transmembrane region" description="Helical" evidence="2">
    <location>
        <begin position="59"/>
        <end position="80"/>
    </location>
</feature>
<gene>
    <name evidence="3" type="ORF">H4W81_009474</name>
</gene>
<reference evidence="3 4" key="1">
    <citation type="submission" date="2020-10" db="EMBL/GenBank/DDBJ databases">
        <title>Sequencing the genomes of 1000 actinobacteria strains.</title>
        <authorList>
            <person name="Klenk H.-P."/>
        </authorList>
    </citation>
    <scope>NUCLEOTIDE SEQUENCE [LARGE SCALE GENOMIC DNA]</scope>
    <source>
        <strain evidence="3 4">DSM 43748</strain>
    </source>
</reference>
<evidence type="ECO:0000313" key="4">
    <source>
        <dbReference type="Proteomes" id="UP000661607"/>
    </source>
</evidence>
<feature type="compositionally biased region" description="Basic and acidic residues" evidence="1">
    <location>
        <begin position="158"/>
        <end position="176"/>
    </location>
</feature>
<protein>
    <recommendedName>
        <fullName evidence="5">Pentapeptide repeat-containing protein</fullName>
    </recommendedName>
</protein>
<dbReference type="Pfam" id="PF00805">
    <property type="entry name" value="Pentapeptide"/>
    <property type="match status" value="2"/>
</dbReference>
<keyword evidence="4" id="KW-1185">Reference proteome</keyword>
<dbReference type="InterPro" id="IPR001646">
    <property type="entry name" value="5peptide_repeat"/>
</dbReference>
<dbReference type="PANTHER" id="PTHR14136:SF17">
    <property type="entry name" value="BTB_POZ DOMAIN-CONTAINING PROTEIN KCTD9"/>
    <property type="match status" value="1"/>
</dbReference>
<dbReference type="PANTHER" id="PTHR14136">
    <property type="entry name" value="BTB_POZ DOMAIN-CONTAINING PROTEIN KCTD9"/>
    <property type="match status" value="1"/>
</dbReference>
<comment type="caution">
    <text evidence="3">The sequence shown here is derived from an EMBL/GenBank/DDBJ whole genome shotgun (WGS) entry which is preliminary data.</text>
</comment>
<sequence>MRLKVYASQLARLVAALAGAALIGVLVWVLGPGAKWTLTNLDGVTELSGDKLATALDAIRGRALAILTGIAALVAVYYTARNARTAREALQLSQENLRLSEQGHVTDRYTKAIEQLGSEKADIRLGGIYALERIAHDSPRDRQTILDVLCTFVRDHSHDKDSRHRPDVGDHPDTPRVTRPSLRADLGAALKVISRADRSPDDRIDLSQANLHGVDLVRGNYSRANLSYTNLTRANLLKANLSGSLMLFTDFTRAHLQDADLRDAILMGTNFANANIRGTDFRGADREKAEWLGAHDSDETLWHTNDDLPS</sequence>
<name>A0ABR9KX46_9ACTN</name>
<feature type="transmembrane region" description="Helical" evidence="2">
    <location>
        <begin position="12"/>
        <end position="31"/>
    </location>
</feature>
<dbReference type="InterPro" id="IPR051082">
    <property type="entry name" value="Pentapeptide-BTB/POZ_domain"/>
</dbReference>
<feature type="region of interest" description="Disordered" evidence="1">
    <location>
        <begin position="158"/>
        <end position="180"/>
    </location>
</feature>
<evidence type="ECO:0000256" key="1">
    <source>
        <dbReference type="SAM" id="MobiDB-lite"/>
    </source>
</evidence>
<proteinExistence type="predicted"/>
<accession>A0ABR9KX46</accession>
<evidence type="ECO:0008006" key="5">
    <source>
        <dbReference type="Google" id="ProtNLM"/>
    </source>
</evidence>
<dbReference type="EMBL" id="JADBEF010000002">
    <property type="protein sequence ID" value="MBE1566602.1"/>
    <property type="molecule type" value="Genomic_DNA"/>
</dbReference>
<dbReference type="SUPFAM" id="SSF141571">
    <property type="entry name" value="Pentapeptide repeat-like"/>
    <property type="match status" value="1"/>
</dbReference>
<organism evidence="3 4">
    <name type="scientific">Nonomuraea africana</name>
    <dbReference type="NCBI Taxonomy" id="46171"/>
    <lineage>
        <taxon>Bacteria</taxon>
        <taxon>Bacillati</taxon>
        <taxon>Actinomycetota</taxon>
        <taxon>Actinomycetes</taxon>
        <taxon>Streptosporangiales</taxon>
        <taxon>Streptosporangiaceae</taxon>
        <taxon>Nonomuraea</taxon>
    </lineage>
</organism>
<dbReference type="RefSeq" id="WP_192781602.1">
    <property type="nucleotide sequence ID" value="NZ_BAAASY010000032.1"/>
</dbReference>
<keyword evidence="2" id="KW-1133">Transmembrane helix</keyword>
<evidence type="ECO:0000256" key="2">
    <source>
        <dbReference type="SAM" id="Phobius"/>
    </source>
</evidence>
<evidence type="ECO:0000313" key="3">
    <source>
        <dbReference type="EMBL" id="MBE1566602.1"/>
    </source>
</evidence>
<keyword evidence="2" id="KW-0812">Transmembrane</keyword>
<keyword evidence="2" id="KW-0472">Membrane</keyword>
<dbReference type="Gene3D" id="2.160.20.80">
    <property type="entry name" value="E3 ubiquitin-protein ligase SopA"/>
    <property type="match status" value="1"/>
</dbReference>
<dbReference type="Proteomes" id="UP000661607">
    <property type="component" value="Unassembled WGS sequence"/>
</dbReference>